<evidence type="ECO:0000256" key="1">
    <source>
        <dbReference type="ARBA" id="ARBA00004496"/>
    </source>
</evidence>
<dbReference type="PANTHER" id="PTHR11579:SF0">
    <property type="entry name" value="PROTEIN-L-ISOASPARTATE(D-ASPARTATE) O-METHYLTRANSFERASE"/>
    <property type="match status" value="1"/>
</dbReference>
<dbReference type="NCBIfam" id="NF001453">
    <property type="entry name" value="PRK00312.1"/>
    <property type="match status" value="1"/>
</dbReference>
<comment type="caution">
    <text evidence="8">The sequence shown here is derived from an EMBL/GenBank/DDBJ whole genome shotgun (WGS) entry which is preliminary data.</text>
</comment>
<dbReference type="InterPro" id="IPR029063">
    <property type="entry name" value="SAM-dependent_MTases_sf"/>
</dbReference>
<proteinExistence type="inferred from homology"/>
<dbReference type="EC" id="2.1.1.77" evidence="7"/>
<evidence type="ECO:0000256" key="3">
    <source>
        <dbReference type="ARBA" id="ARBA00022490"/>
    </source>
</evidence>
<dbReference type="Gene3D" id="3.40.50.150">
    <property type="entry name" value="Vaccinia Virus protein VP39"/>
    <property type="match status" value="1"/>
</dbReference>
<accession>A0A9X2W3B5</accession>
<dbReference type="PANTHER" id="PTHR11579">
    <property type="entry name" value="PROTEIN-L-ISOASPARTATE O-METHYLTRANSFERASE"/>
    <property type="match status" value="1"/>
</dbReference>
<evidence type="ECO:0000256" key="2">
    <source>
        <dbReference type="ARBA" id="ARBA00005369"/>
    </source>
</evidence>
<keyword evidence="9" id="KW-1185">Reference proteome</keyword>
<comment type="subcellular location">
    <subcellularLocation>
        <location evidence="1 7">Cytoplasm</location>
    </subcellularLocation>
</comment>
<dbReference type="GO" id="GO:0032259">
    <property type="term" value="P:methylation"/>
    <property type="evidence" value="ECO:0007669"/>
    <property type="project" value="UniProtKB-KW"/>
</dbReference>
<reference evidence="8" key="1">
    <citation type="submission" date="2022-09" db="EMBL/GenBank/DDBJ databases">
        <title>The genome sequence of Tsuneonella sp. YG55.</title>
        <authorList>
            <person name="Liu Y."/>
        </authorList>
    </citation>
    <scope>NUCLEOTIDE SEQUENCE</scope>
    <source>
        <strain evidence="8">YG55</strain>
    </source>
</reference>
<dbReference type="PROSITE" id="PS01279">
    <property type="entry name" value="PCMT"/>
    <property type="match status" value="1"/>
</dbReference>
<dbReference type="AlphaFoldDB" id="A0A9X2W3B5"/>
<keyword evidence="5 7" id="KW-0808">Transferase</keyword>
<dbReference type="Proteomes" id="UP001142648">
    <property type="component" value="Unassembled WGS sequence"/>
</dbReference>
<sequence length="279" mass="30439">MRIEFEWRAVAAGCLVVTSGCVSCSAGKSHMIATVQERAPAELAQSQAFQRAVEAMKSVDRADFVPRELRKMAYRERPESIGYEQTISSPYIVAAMTAAADPQPRARVLEIGTGSGYQAAILSRMAKSVYTIEIVQPLAVAAAKRLRRLGYANVTVRDGDGFKGWPEEAPFDAILVTAGTAEPPQPLLDQLAIGGRLIMPVGPNWATERILRYIKLPDGTLDKCVLGSATFVPLTGEGRRKDDMRILPERTADYCYGQDAGAWYFKPANAKAKQKDNGQ</sequence>
<dbReference type="Pfam" id="PF01135">
    <property type="entry name" value="PCMT"/>
    <property type="match status" value="1"/>
</dbReference>
<evidence type="ECO:0000313" key="9">
    <source>
        <dbReference type="Proteomes" id="UP001142648"/>
    </source>
</evidence>
<dbReference type="NCBIfam" id="TIGR00080">
    <property type="entry name" value="pimt"/>
    <property type="match status" value="1"/>
</dbReference>
<dbReference type="CDD" id="cd02440">
    <property type="entry name" value="AdoMet_MTases"/>
    <property type="match status" value="1"/>
</dbReference>
<dbReference type="RefSeq" id="WP_259963316.1">
    <property type="nucleotide sequence ID" value="NZ_JAOAMV010000010.1"/>
</dbReference>
<gene>
    <name evidence="7" type="primary">pcm</name>
    <name evidence="8" type="ORF">N0B51_14540</name>
</gene>
<dbReference type="GO" id="GO:0005737">
    <property type="term" value="C:cytoplasm"/>
    <property type="evidence" value="ECO:0007669"/>
    <property type="project" value="UniProtKB-SubCell"/>
</dbReference>
<feature type="active site" evidence="7">
    <location>
        <position position="88"/>
    </location>
</feature>
<name>A0A9X2W3B5_9SPHN</name>
<dbReference type="GO" id="GO:0004719">
    <property type="term" value="F:protein-L-isoaspartate (D-aspartate) O-methyltransferase activity"/>
    <property type="evidence" value="ECO:0007669"/>
    <property type="project" value="UniProtKB-UniRule"/>
</dbReference>
<evidence type="ECO:0000256" key="6">
    <source>
        <dbReference type="ARBA" id="ARBA00022691"/>
    </source>
</evidence>
<comment type="similarity">
    <text evidence="2 7">Belongs to the methyltransferase superfamily. L-isoaspartyl/D-aspartyl protein methyltransferase family.</text>
</comment>
<dbReference type="GO" id="GO:0030091">
    <property type="term" value="P:protein repair"/>
    <property type="evidence" value="ECO:0007669"/>
    <property type="project" value="UniProtKB-UniRule"/>
</dbReference>
<comment type="function">
    <text evidence="7">Catalyzes the methyl esterification of L-isoaspartyl residues in peptides and proteins that result from spontaneous decomposition of normal L-aspartyl and L-asparaginyl residues. It plays a role in the repair and/or degradation of damaged proteins.</text>
</comment>
<dbReference type="SUPFAM" id="SSF53335">
    <property type="entry name" value="S-adenosyl-L-methionine-dependent methyltransferases"/>
    <property type="match status" value="1"/>
</dbReference>
<evidence type="ECO:0000256" key="7">
    <source>
        <dbReference type="HAMAP-Rule" id="MF_00090"/>
    </source>
</evidence>
<evidence type="ECO:0000256" key="5">
    <source>
        <dbReference type="ARBA" id="ARBA00022679"/>
    </source>
</evidence>
<protein>
    <recommendedName>
        <fullName evidence="7">Protein-L-isoaspartate O-methyltransferase</fullName>
        <ecNumber evidence="7">2.1.1.77</ecNumber>
    </recommendedName>
    <alternativeName>
        <fullName evidence="7">L-isoaspartyl protein carboxyl methyltransferase</fullName>
    </alternativeName>
    <alternativeName>
        <fullName evidence="7">Protein L-isoaspartyl methyltransferase</fullName>
    </alternativeName>
    <alternativeName>
        <fullName evidence="7">Protein-beta-aspartate methyltransferase</fullName>
        <shortName evidence="7">PIMT</shortName>
    </alternativeName>
</protein>
<comment type="catalytic activity">
    <reaction evidence="7">
        <text>[protein]-L-isoaspartate + S-adenosyl-L-methionine = [protein]-L-isoaspartate alpha-methyl ester + S-adenosyl-L-homocysteine</text>
        <dbReference type="Rhea" id="RHEA:12705"/>
        <dbReference type="Rhea" id="RHEA-COMP:12143"/>
        <dbReference type="Rhea" id="RHEA-COMP:12144"/>
        <dbReference type="ChEBI" id="CHEBI:57856"/>
        <dbReference type="ChEBI" id="CHEBI:59789"/>
        <dbReference type="ChEBI" id="CHEBI:90596"/>
        <dbReference type="ChEBI" id="CHEBI:90598"/>
        <dbReference type="EC" id="2.1.1.77"/>
    </reaction>
</comment>
<keyword evidence="6 7" id="KW-0949">S-adenosyl-L-methionine</keyword>
<keyword evidence="3 7" id="KW-0963">Cytoplasm</keyword>
<keyword evidence="4 7" id="KW-0489">Methyltransferase</keyword>
<organism evidence="8 9">
    <name type="scientific">Tsuneonella litorea</name>
    <dbReference type="NCBI Taxonomy" id="2976475"/>
    <lineage>
        <taxon>Bacteria</taxon>
        <taxon>Pseudomonadati</taxon>
        <taxon>Pseudomonadota</taxon>
        <taxon>Alphaproteobacteria</taxon>
        <taxon>Sphingomonadales</taxon>
        <taxon>Erythrobacteraceae</taxon>
        <taxon>Tsuneonella</taxon>
    </lineage>
</organism>
<dbReference type="HAMAP" id="MF_00090">
    <property type="entry name" value="PIMT"/>
    <property type="match status" value="1"/>
</dbReference>
<evidence type="ECO:0000313" key="8">
    <source>
        <dbReference type="EMBL" id="MCT2560198.1"/>
    </source>
</evidence>
<dbReference type="EMBL" id="JAOAMV010000010">
    <property type="protein sequence ID" value="MCT2560198.1"/>
    <property type="molecule type" value="Genomic_DNA"/>
</dbReference>
<dbReference type="InterPro" id="IPR000682">
    <property type="entry name" value="PCMT"/>
</dbReference>
<dbReference type="PROSITE" id="PS51257">
    <property type="entry name" value="PROKAR_LIPOPROTEIN"/>
    <property type="match status" value="1"/>
</dbReference>
<evidence type="ECO:0000256" key="4">
    <source>
        <dbReference type="ARBA" id="ARBA00022603"/>
    </source>
</evidence>